<sequence>MVRPMSPRLPSQFADLLTPKGRRILEGRDSETCGALLDPTRPFIALQGVIDVKKAAEARDLLDAALRDTLVTMEDPIPEDSISGMVENYTEALPKTVRVRTALLESRRSRSWRAAEGVGLVELLRSDTFAAFAAAVSGRPLKRGWGIQVLCYSPGDYTGPHNDHHPEEADARDGYVDMHVSLTMPAVDHQYLVYAKDGHFSELTKVSTVGGVTVYRLPFWHYTTPLAAKPAREDAARRWVLLGTFLDAPPGTRPSSTVLPAGAPPPVRAVTVGRGTGAGRR</sequence>
<dbReference type="Proteomes" id="UP000268313">
    <property type="component" value="Unassembled WGS sequence"/>
</dbReference>
<evidence type="ECO:0000256" key="1">
    <source>
        <dbReference type="SAM" id="MobiDB-lite"/>
    </source>
</evidence>
<name>A0A3A8K0K7_9BACT</name>
<accession>A0A3A8K0K7</accession>
<dbReference type="OrthoDB" id="7351797at2"/>
<keyword evidence="3" id="KW-1185">Reference proteome</keyword>
<evidence type="ECO:0000313" key="2">
    <source>
        <dbReference type="EMBL" id="RKG97994.1"/>
    </source>
</evidence>
<evidence type="ECO:0008006" key="4">
    <source>
        <dbReference type="Google" id="ProtNLM"/>
    </source>
</evidence>
<comment type="caution">
    <text evidence="2">The sequence shown here is derived from an EMBL/GenBank/DDBJ whole genome shotgun (WGS) entry which is preliminary data.</text>
</comment>
<organism evidence="2 3">
    <name type="scientific">Corallococcus carmarthensis</name>
    <dbReference type="NCBI Taxonomy" id="2316728"/>
    <lineage>
        <taxon>Bacteria</taxon>
        <taxon>Pseudomonadati</taxon>
        <taxon>Myxococcota</taxon>
        <taxon>Myxococcia</taxon>
        <taxon>Myxococcales</taxon>
        <taxon>Cystobacterineae</taxon>
        <taxon>Myxococcaceae</taxon>
        <taxon>Corallococcus</taxon>
    </lineage>
</organism>
<proteinExistence type="predicted"/>
<feature type="region of interest" description="Disordered" evidence="1">
    <location>
        <begin position="252"/>
        <end position="281"/>
    </location>
</feature>
<dbReference type="EMBL" id="RAWE01000156">
    <property type="protein sequence ID" value="RKG97994.1"/>
    <property type="molecule type" value="Genomic_DNA"/>
</dbReference>
<protein>
    <recommendedName>
        <fullName evidence="4">2OG-Fe(II) oxygenase</fullName>
    </recommendedName>
</protein>
<evidence type="ECO:0000313" key="3">
    <source>
        <dbReference type="Proteomes" id="UP000268313"/>
    </source>
</evidence>
<gene>
    <name evidence="2" type="ORF">D7X32_30975</name>
</gene>
<dbReference type="AlphaFoldDB" id="A0A3A8K0K7"/>
<reference evidence="3" key="1">
    <citation type="submission" date="2018-09" db="EMBL/GenBank/DDBJ databases">
        <authorList>
            <person name="Livingstone P.G."/>
            <person name="Whitworth D.E."/>
        </authorList>
    </citation>
    <scope>NUCLEOTIDE SEQUENCE [LARGE SCALE GENOMIC DNA]</scope>
    <source>
        <strain evidence="3">CA043D</strain>
    </source>
</reference>